<dbReference type="InterPro" id="IPR051843">
    <property type="entry name" value="CPA1_transporter"/>
</dbReference>
<accession>A0A8T0ATE0</accession>
<evidence type="ECO:0000256" key="2">
    <source>
        <dbReference type="ARBA" id="ARBA00007367"/>
    </source>
</evidence>
<dbReference type="EMBL" id="JABFDY010000016">
    <property type="protein sequence ID" value="KAF7696363.1"/>
    <property type="molecule type" value="Genomic_DNA"/>
</dbReference>
<feature type="transmembrane region" description="Helical" evidence="7">
    <location>
        <begin position="12"/>
        <end position="35"/>
    </location>
</feature>
<keyword evidence="10" id="KW-1185">Reference proteome</keyword>
<organism evidence="9 10">
    <name type="scientific">Silurus meridionalis</name>
    <name type="common">Southern catfish</name>
    <name type="synonym">Silurus soldatovi meridionalis</name>
    <dbReference type="NCBI Taxonomy" id="175797"/>
    <lineage>
        <taxon>Eukaryota</taxon>
        <taxon>Metazoa</taxon>
        <taxon>Chordata</taxon>
        <taxon>Craniata</taxon>
        <taxon>Vertebrata</taxon>
        <taxon>Euteleostomi</taxon>
        <taxon>Actinopterygii</taxon>
        <taxon>Neopterygii</taxon>
        <taxon>Teleostei</taxon>
        <taxon>Ostariophysi</taxon>
        <taxon>Siluriformes</taxon>
        <taxon>Siluridae</taxon>
        <taxon>Silurus</taxon>
    </lineage>
</organism>
<comment type="caution">
    <text evidence="9">The sequence shown here is derived from an EMBL/GenBank/DDBJ whole genome shotgun (WGS) entry which is preliminary data.</text>
</comment>
<reference evidence="9" key="1">
    <citation type="submission" date="2020-08" db="EMBL/GenBank/DDBJ databases">
        <title>Chromosome-level assembly of Southern catfish (Silurus meridionalis) provides insights into visual adaptation to the nocturnal and benthic lifestyles.</title>
        <authorList>
            <person name="Zhang Y."/>
            <person name="Wang D."/>
            <person name="Peng Z."/>
        </authorList>
    </citation>
    <scope>NUCLEOTIDE SEQUENCE</scope>
    <source>
        <strain evidence="9">SWU-2019-XX</strain>
        <tissue evidence="9">Muscle</tissue>
    </source>
</reference>
<evidence type="ECO:0000256" key="7">
    <source>
        <dbReference type="SAM" id="Phobius"/>
    </source>
</evidence>
<feature type="region of interest" description="Disordered" evidence="6">
    <location>
        <begin position="224"/>
        <end position="248"/>
    </location>
</feature>
<gene>
    <name evidence="9" type="ORF">HF521_006457</name>
</gene>
<evidence type="ECO:0000259" key="8">
    <source>
        <dbReference type="Pfam" id="PF00999"/>
    </source>
</evidence>
<dbReference type="PANTHER" id="PTHR31102:SF22">
    <property type="entry name" value="SODIUM_HYDROGEN EXCHANGER 9B2-LIKE"/>
    <property type="match status" value="1"/>
</dbReference>
<dbReference type="InterPro" id="IPR006153">
    <property type="entry name" value="Cation/H_exchanger_TM"/>
</dbReference>
<evidence type="ECO:0000256" key="4">
    <source>
        <dbReference type="ARBA" id="ARBA00022989"/>
    </source>
</evidence>
<evidence type="ECO:0000256" key="6">
    <source>
        <dbReference type="SAM" id="MobiDB-lite"/>
    </source>
</evidence>
<sequence>MSHFLLGLPWIWGFILGFVLSAVSPAVVVPSMLLLQADGFGVQKGIPSLLMASGSFDDILAITGFTTCLGIGFGTGSTWLSLAKGLLEVVVGILAGGFLGVLIHFFPSEDQTDLVLRRSCMLLGLSVFCVFVSHVAGLGGAGGLSTLVLSFIAGMSWSKKKAAIGSTALDMARSQGDAQLERYGMDVLTVAVLAIMFTAPIGALAIGLAGPKLLQKYTEIEETNTQEKAGEVSPPELKHTPQAVESKL</sequence>
<evidence type="ECO:0000256" key="5">
    <source>
        <dbReference type="ARBA" id="ARBA00023136"/>
    </source>
</evidence>
<dbReference type="Pfam" id="PF00999">
    <property type="entry name" value="Na_H_Exchanger"/>
    <property type="match status" value="1"/>
</dbReference>
<feature type="transmembrane region" description="Helical" evidence="7">
    <location>
        <begin position="56"/>
        <end position="80"/>
    </location>
</feature>
<protein>
    <recommendedName>
        <fullName evidence="8">Cation/H+ exchanger transmembrane domain-containing protein</fullName>
    </recommendedName>
</protein>
<dbReference type="GO" id="GO:0016020">
    <property type="term" value="C:membrane"/>
    <property type="evidence" value="ECO:0007669"/>
    <property type="project" value="UniProtKB-SubCell"/>
</dbReference>
<evidence type="ECO:0000256" key="1">
    <source>
        <dbReference type="ARBA" id="ARBA00004141"/>
    </source>
</evidence>
<dbReference type="AlphaFoldDB" id="A0A8T0ATE0"/>
<comment type="similarity">
    <text evidence="2">Belongs to the monovalent cation:proton antiporter 1 (CPA1) transporter (TC 2.A.36) family.</text>
</comment>
<evidence type="ECO:0000313" key="9">
    <source>
        <dbReference type="EMBL" id="KAF7696363.1"/>
    </source>
</evidence>
<proteinExistence type="inferred from homology"/>
<evidence type="ECO:0000313" key="10">
    <source>
        <dbReference type="Proteomes" id="UP000606274"/>
    </source>
</evidence>
<feature type="transmembrane region" description="Helical" evidence="7">
    <location>
        <begin position="119"/>
        <end position="152"/>
    </location>
</feature>
<keyword evidence="4 7" id="KW-1133">Transmembrane helix</keyword>
<comment type="subcellular location">
    <subcellularLocation>
        <location evidence="1">Membrane</location>
        <topology evidence="1">Multi-pass membrane protein</topology>
    </subcellularLocation>
</comment>
<dbReference type="GO" id="GO:1902600">
    <property type="term" value="P:proton transmembrane transport"/>
    <property type="evidence" value="ECO:0007669"/>
    <property type="project" value="InterPro"/>
</dbReference>
<dbReference type="PANTHER" id="PTHR31102">
    <property type="match status" value="1"/>
</dbReference>
<feature type="transmembrane region" description="Helical" evidence="7">
    <location>
        <begin position="86"/>
        <end position="107"/>
    </location>
</feature>
<dbReference type="GO" id="GO:0015297">
    <property type="term" value="F:antiporter activity"/>
    <property type="evidence" value="ECO:0007669"/>
    <property type="project" value="InterPro"/>
</dbReference>
<keyword evidence="3 7" id="KW-0812">Transmembrane</keyword>
<feature type="transmembrane region" description="Helical" evidence="7">
    <location>
        <begin position="187"/>
        <end position="209"/>
    </location>
</feature>
<evidence type="ECO:0000256" key="3">
    <source>
        <dbReference type="ARBA" id="ARBA00022692"/>
    </source>
</evidence>
<dbReference type="Proteomes" id="UP000606274">
    <property type="component" value="Unassembled WGS sequence"/>
</dbReference>
<feature type="domain" description="Cation/H+ exchanger transmembrane" evidence="8">
    <location>
        <begin position="4"/>
        <end position="159"/>
    </location>
</feature>
<keyword evidence="5 7" id="KW-0472">Membrane</keyword>
<name>A0A8T0ATE0_SILME</name>